<feature type="transmembrane region" description="Helical" evidence="1">
    <location>
        <begin position="18"/>
        <end position="37"/>
    </location>
</feature>
<feature type="transmembrane region" description="Helical" evidence="1">
    <location>
        <begin position="105"/>
        <end position="122"/>
    </location>
</feature>
<keyword evidence="3" id="KW-1185">Reference proteome</keyword>
<feature type="transmembrane region" description="Helical" evidence="1">
    <location>
        <begin position="49"/>
        <end position="67"/>
    </location>
</feature>
<evidence type="ECO:0000313" key="3">
    <source>
        <dbReference type="Proteomes" id="UP000592180"/>
    </source>
</evidence>
<organism evidence="2 3">
    <name type="scientific">Chryseobacterium defluvii</name>
    <dbReference type="NCBI Taxonomy" id="160396"/>
    <lineage>
        <taxon>Bacteria</taxon>
        <taxon>Pseudomonadati</taxon>
        <taxon>Bacteroidota</taxon>
        <taxon>Flavobacteriia</taxon>
        <taxon>Flavobacteriales</taxon>
        <taxon>Weeksellaceae</taxon>
        <taxon>Chryseobacterium group</taxon>
        <taxon>Chryseobacterium</taxon>
    </lineage>
</organism>
<evidence type="ECO:0000256" key="1">
    <source>
        <dbReference type="SAM" id="Phobius"/>
    </source>
</evidence>
<keyword evidence="1" id="KW-0812">Transmembrane</keyword>
<dbReference type="Proteomes" id="UP000592180">
    <property type="component" value="Unassembled WGS sequence"/>
</dbReference>
<dbReference type="AlphaFoldDB" id="A0A840KHC2"/>
<accession>A0A840KHC2</accession>
<sequence>MRTAQEAVAEEPEVAAEAVVAAGAAAEVVAVAGAVVVDAEDNINIMKKIILHAVPVIISVLWLVTKYQTYDPITLKGPVFLKFYLLLLSGFYISVFILKFFKEQASKTTFFFMIFIFLLASLS</sequence>
<comment type="caution">
    <text evidence="2">The sequence shown here is derived from an EMBL/GenBank/DDBJ whole genome shotgun (WGS) entry which is preliminary data.</text>
</comment>
<gene>
    <name evidence="2" type="ORF">HNP38_002196</name>
</gene>
<protein>
    <submittedName>
        <fullName evidence="2">Uncharacterized protein</fullName>
    </submittedName>
</protein>
<reference evidence="2 3" key="1">
    <citation type="submission" date="2020-08" db="EMBL/GenBank/DDBJ databases">
        <title>Functional genomics of gut bacteria from endangered species of beetles.</title>
        <authorList>
            <person name="Carlos-Shanley C."/>
        </authorList>
    </citation>
    <scope>NUCLEOTIDE SEQUENCE [LARGE SCALE GENOMIC DNA]</scope>
    <source>
        <strain evidence="2 3">S00151</strain>
    </source>
</reference>
<dbReference type="EMBL" id="JACHLE010000002">
    <property type="protein sequence ID" value="MBB4806900.1"/>
    <property type="molecule type" value="Genomic_DNA"/>
</dbReference>
<keyword evidence="1" id="KW-0472">Membrane</keyword>
<proteinExistence type="predicted"/>
<feature type="transmembrane region" description="Helical" evidence="1">
    <location>
        <begin position="79"/>
        <end position="98"/>
    </location>
</feature>
<evidence type="ECO:0000313" key="2">
    <source>
        <dbReference type="EMBL" id="MBB4806900.1"/>
    </source>
</evidence>
<keyword evidence="1" id="KW-1133">Transmembrane helix</keyword>
<name>A0A840KHC2_9FLAO</name>